<dbReference type="InterPro" id="IPR046373">
    <property type="entry name" value="Acyl-CoA_Oxase/DH_mid-dom_sf"/>
</dbReference>
<evidence type="ECO:0008006" key="9">
    <source>
        <dbReference type="Google" id="ProtNLM"/>
    </source>
</evidence>
<feature type="domain" description="Acyl-CoA dehydrogenase/oxidase C-terminal" evidence="6">
    <location>
        <begin position="264"/>
        <end position="424"/>
    </location>
</feature>
<keyword evidence="5" id="KW-0560">Oxidoreductase</keyword>
<accession>X0RI77</accession>
<dbReference type="PANTHER" id="PTHR48083">
    <property type="entry name" value="MEDIUM-CHAIN SPECIFIC ACYL-COA DEHYDROGENASE, MITOCHONDRIAL-RELATED"/>
    <property type="match status" value="1"/>
</dbReference>
<evidence type="ECO:0000256" key="2">
    <source>
        <dbReference type="ARBA" id="ARBA00009347"/>
    </source>
</evidence>
<evidence type="ECO:0000256" key="5">
    <source>
        <dbReference type="ARBA" id="ARBA00023002"/>
    </source>
</evidence>
<dbReference type="AlphaFoldDB" id="X0RI77"/>
<protein>
    <recommendedName>
        <fullName evidence="9">Acyl-CoA dehydrogenase</fullName>
    </recommendedName>
</protein>
<dbReference type="CDD" id="cd00567">
    <property type="entry name" value="ACAD"/>
    <property type="match status" value="1"/>
</dbReference>
<dbReference type="GO" id="GO:0003995">
    <property type="term" value="F:acyl-CoA dehydrogenase activity"/>
    <property type="evidence" value="ECO:0007669"/>
    <property type="project" value="TreeGrafter"/>
</dbReference>
<comment type="caution">
    <text evidence="8">The sequence shown here is derived from an EMBL/GenBank/DDBJ whole genome shotgun (WGS) entry which is preliminary data.</text>
</comment>
<sequence length="434" mass="48829">MEEEKKTRYMTQAISDEILGKLSLKNRYSFLNNNLMALLNTEEFNFLKKVQKFCMRFEKKNNIIHGPEEDIYDWIPAFGKEGYITRTDPFAMIDENYEYSGSAADFMRNLAIEFFDPQFAMGGGATVLAINPIKEHHENIPVRLGALKDLVTGQAPGCICITEPERGSDAVHQLTICDEQPDGSFILNGEKIYQTNGPKSKWAVAYATAEANNGNTMAQFLIDTSWDGWNCERVYIPWTPKIYLGKEILTNLRVPKEYVLGGVGKGREHLFEGLVPERISIAVMGICQCWNAVTHAAIYANNRKQFDKMILLFQGVGFTLTDLWAKTTNLTLGLLKFCESYDEKIEKFGGTLPRNISQALVASASMFKYQCTALSKDVCYESANLMGGAGLCDNTLMNDLLNISRIQEIVGGSRQIQQYIMSMALRQLYKMSGI</sequence>
<dbReference type="GO" id="GO:0033539">
    <property type="term" value="P:fatty acid beta-oxidation using acyl-CoA dehydrogenase"/>
    <property type="evidence" value="ECO:0007669"/>
    <property type="project" value="TreeGrafter"/>
</dbReference>
<dbReference type="GO" id="GO:0005737">
    <property type="term" value="C:cytoplasm"/>
    <property type="evidence" value="ECO:0007669"/>
    <property type="project" value="TreeGrafter"/>
</dbReference>
<reference evidence="8" key="1">
    <citation type="journal article" date="2014" name="Front. Microbiol.">
        <title>High frequency of phylogenetically diverse reductive dehalogenase-homologous genes in deep subseafloor sedimentary metagenomes.</title>
        <authorList>
            <person name="Kawai M."/>
            <person name="Futagami T."/>
            <person name="Toyoda A."/>
            <person name="Takaki Y."/>
            <person name="Nishi S."/>
            <person name="Hori S."/>
            <person name="Arai W."/>
            <person name="Tsubouchi T."/>
            <person name="Morono Y."/>
            <person name="Uchiyama I."/>
            <person name="Ito T."/>
            <person name="Fujiyama A."/>
            <person name="Inagaki F."/>
            <person name="Takami H."/>
        </authorList>
    </citation>
    <scope>NUCLEOTIDE SEQUENCE</scope>
    <source>
        <strain evidence="8">Expedition CK06-06</strain>
    </source>
</reference>
<dbReference type="InterPro" id="IPR037069">
    <property type="entry name" value="AcylCoA_DH/ox_N_sf"/>
</dbReference>
<evidence type="ECO:0000313" key="8">
    <source>
        <dbReference type="EMBL" id="GAF68534.1"/>
    </source>
</evidence>
<dbReference type="Gene3D" id="1.20.140.10">
    <property type="entry name" value="Butyryl-CoA Dehydrogenase, subunit A, domain 3"/>
    <property type="match status" value="1"/>
</dbReference>
<dbReference type="InterPro" id="IPR006091">
    <property type="entry name" value="Acyl-CoA_Oxase/DH_mid-dom"/>
</dbReference>
<dbReference type="PANTHER" id="PTHR48083:SF2">
    <property type="entry name" value="MEDIUM-CHAIN SPECIFIC ACYL-COA DEHYDROGENASE, MITOCHONDRIAL"/>
    <property type="match status" value="1"/>
</dbReference>
<evidence type="ECO:0000256" key="1">
    <source>
        <dbReference type="ARBA" id="ARBA00001974"/>
    </source>
</evidence>
<organism evidence="8">
    <name type="scientific">marine sediment metagenome</name>
    <dbReference type="NCBI Taxonomy" id="412755"/>
    <lineage>
        <taxon>unclassified sequences</taxon>
        <taxon>metagenomes</taxon>
        <taxon>ecological metagenomes</taxon>
    </lineage>
</organism>
<dbReference type="EMBL" id="BARS01003796">
    <property type="protein sequence ID" value="GAF68534.1"/>
    <property type="molecule type" value="Genomic_DNA"/>
</dbReference>
<dbReference type="SUPFAM" id="SSF56645">
    <property type="entry name" value="Acyl-CoA dehydrogenase NM domain-like"/>
    <property type="match status" value="1"/>
</dbReference>
<proteinExistence type="inferred from homology"/>
<comment type="cofactor">
    <cofactor evidence="1">
        <name>FAD</name>
        <dbReference type="ChEBI" id="CHEBI:57692"/>
    </cofactor>
</comment>
<evidence type="ECO:0000259" key="7">
    <source>
        <dbReference type="Pfam" id="PF02770"/>
    </source>
</evidence>
<keyword evidence="4" id="KW-0274">FAD</keyword>
<dbReference type="InterPro" id="IPR050741">
    <property type="entry name" value="Acyl-CoA_dehydrogenase"/>
</dbReference>
<gene>
    <name evidence="8" type="ORF">S01H1_07355</name>
</gene>
<dbReference type="Gene3D" id="1.10.540.10">
    <property type="entry name" value="Acyl-CoA dehydrogenase/oxidase, N-terminal domain"/>
    <property type="match status" value="1"/>
</dbReference>
<dbReference type="SUPFAM" id="SSF47203">
    <property type="entry name" value="Acyl-CoA dehydrogenase C-terminal domain-like"/>
    <property type="match status" value="1"/>
</dbReference>
<dbReference type="InterPro" id="IPR009075">
    <property type="entry name" value="AcylCo_DH/oxidase_C"/>
</dbReference>
<name>X0RI77_9ZZZZ</name>
<keyword evidence="3" id="KW-0285">Flavoprotein</keyword>
<dbReference type="InterPro" id="IPR009100">
    <property type="entry name" value="AcylCoA_DH/oxidase_NM_dom_sf"/>
</dbReference>
<dbReference type="Pfam" id="PF02770">
    <property type="entry name" value="Acyl-CoA_dh_M"/>
    <property type="match status" value="1"/>
</dbReference>
<dbReference type="GO" id="GO:0050660">
    <property type="term" value="F:flavin adenine dinucleotide binding"/>
    <property type="evidence" value="ECO:0007669"/>
    <property type="project" value="InterPro"/>
</dbReference>
<evidence type="ECO:0000256" key="3">
    <source>
        <dbReference type="ARBA" id="ARBA00022630"/>
    </source>
</evidence>
<feature type="domain" description="Acyl-CoA oxidase/dehydrogenase middle" evidence="7">
    <location>
        <begin position="158"/>
        <end position="233"/>
    </location>
</feature>
<evidence type="ECO:0000259" key="6">
    <source>
        <dbReference type="Pfam" id="PF00441"/>
    </source>
</evidence>
<evidence type="ECO:0000256" key="4">
    <source>
        <dbReference type="ARBA" id="ARBA00022827"/>
    </source>
</evidence>
<dbReference type="Pfam" id="PF00441">
    <property type="entry name" value="Acyl-CoA_dh_1"/>
    <property type="match status" value="1"/>
</dbReference>
<comment type="similarity">
    <text evidence="2">Belongs to the acyl-CoA dehydrogenase family.</text>
</comment>
<dbReference type="Gene3D" id="2.40.110.10">
    <property type="entry name" value="Butyryl-CoA Dehydrogenase, subunit A, domain 2"/>
    <property type="match status" value="1"/>
</dbReference>
<dbReference type="InterPro" id="IPR036250">
    <property type="entry name" value="AcylCo_DH-like_C"/>
</dbReference>